<evidence type="ECO:0000313" key="2">
    <source>
        <dbReference type="Proteomes" id="UP000570361"/>
    </source>
</evidence>
<dbReference type="Proteomes" id="UP000570361">
    <property type="component" value="Unassembled WGS sequence"/>
</dbReference>
<evidence type="ECO:0000313" key="1">
    <source>
        <dbReference type="EMBL" id="MBB3110118.1"/>
    </source>
</evidence>
<dbReference type="EMBL" id="JACHXK010000004">
    <property type="protein sequence ID" value="MBB3110118.1"/>
    <property type="molecule type" value="Genomic_DNA"/>
</dbReference>
<dbReference type="RefSeq" id="WP_183599853.1">
    <property type="nucleotide sequence ID" value="NZ_JACHXK010000004.1"/>
</dbReference>
<protein>
    <submittedName>
        <fullName evidence="1">Uncharacterized protein</fullName>
    </submittedName>
</protein>
<reference evidence="1 2" key="1">
    <citation type="submission" date="2020-08" db="EMBL/GenBank/DDBJ databases">
        <title>Genomic Encyclopedia of Type Strains, Phase III (KMG-III): the genomes of soil and plant-associated and newly described type strains.</title>
        <authorList>
            <person name="Whitman W."/>
        </authorList>
    </citation>
    <scope>NUCLEOTIDE SEQUENCE [LARGE SCALE GENOMIC DNA]</scope>
    <source>
        <strain evidence="1 2">CECT 5862</strain>
    </source>
</reference>
<sequence length="52" mass="6005">MKNKQDDNEKELAFLKEVLGIENPSPEDLRQALKDLEKSKVISKYTIKSDKV</sequence>
<organism evidence="1 2">
    <name type="scientific">Paenibacillus phyllosphaerae</name>
    <dbReference type="NCBI Taxonomy" id="274593"/>
    <lineage>
        <taxon>Bacteria</taxon>
        <taxon>Bacillati</taxon>
        <taxon>Bacillota</taxon>
        <taxon>Bacilli</taxon>
        <taxon>Bacillales</taxon>
        <taxon>Paenibacillaceae</taxon>
        <taxon>Paenibacillus</taxon>
    </lineage>
</organism>
<proteinExistence type="predicted"/>
<gene>
    <name evidence="1" type="ORF">FHS18_002185</name>
</gene>
<accession>A0A7W5AWI8</accession>
<dbReference type="AlphaFoldDB" id="A0A7W5AWI8"/>
<name>A0A7W5AWI8_9BACL</name>
<keyword evidence="2" id="KW-1185">Reference proteome</keyword>
<comment type="caution">
    <text evidence="1">The sequence shown here is derived from an EMBL/GenBank/DDBJ whole genome shotgun (WGS) entry which is preliminary data.</text>
</comment>